<evidence type="ECO:0000259" key="1">
    <source>
        <dbReference type="Pfam" id="PF00899"/>
    </source>
</evidence>
<sequence length="374" mass="42728">MKIAKHVERLYMKKPKVRSSVSSVVHDINTIEFFLTNTRRQVIMKVPNQNVINLILSLDGTRGIDEICQEYELDILAKKNMINMLKFLERKNVIIDADKEWYKEDYQRFRRVLNFIEDYVSVYDEKIHAWNNIRSSHVVIVGLGAVGTWVTYQLAQSGVKKFTLIDADIVEITNLHRQIGFTLDDVGENKIDIVQRNLHEIDSEISVEKVYKYINESGIEEFAKEASLVINCADKPTVDQTTLWIGESCMKYGVPHIIAGGYNLHLSLIGQTILPFQSACVKCFETKLNEINKIDISNIRKLHIENRKIGSFGPLCAISASIAAMEAIKVLSKVILPANINRRGEFDIYSMNISYMDISHDDNCEWCGVNGKFC</sequence>
<dbReference type="InterPro" id="IPR045886">
    <property type="entry name" value="ThiF/MoeB/HesA"/>
</dbReference>
<dbReference type="SUPFAM" id="SSF69572">
    <property type="entry name" value="Activating enzymes of the ubiquitin-like proteins"/>
    <property type="match status" value="1"/>
</dbReference>
<protein>
    <submittedName>
        <fullName evidence="2">ThiF family adenylyltransferase</fullName>
    </submittedName>
</protein>
<keyword evidence="2" id="KW-0808">Transferase</keyword>
<reference evidence="2 3" key="1">
    <citation type="submission" date="2018-12" db="EMBL/GenBank/DDBJ databases">
        <title>Bacillus yapensis draft genome sequence.</title>
        <authorList>
            <person name="Yu L."/>
            <person name="Xu X."/>
            <person name="Tang X."/>
        </authorList>
    </citation>
    <scope>NUCLEOTIDE SEQUENCE [LARGE SCALE GENOMIC DNA]</scope>
    <source>
        <strain evidence="2 3">XXST-01</strain>
    </source>
</reference>
<dbReference type="Gene3D" id="3.40.50.720">
    <property type="entry name" value="NAD(P)-binding Rossmann-like Domain"/>
    <property type="match status" value="1"/>
</dbReference>
<dbReference type="OrthoDB" id="9804286at2"/>
<keyword evidence="3" id="KW-1185">Reference proteome</keyword>
<evidence type="ECO:0000313" key="2">
    <source>
        <dbReference type="EMBL" id="RTR26710.1"/>
    </source>
</evidence>
<dbReference type="PANTHER" id="PTHR43267:SF1">
    <property type="entry name" value="TRNA THREONYLCARBAMOYLADENOSINE DEHYDRATASE"/>
    <property type="match status" value="1"/>
</dbReference>
<dbReference type="GO" id="GO:0008641">
    <property type="term" value="F:ubiquitin-like modifier activating enzyme activity"/>
    <property type="evidence" value="ECO:0007669"/>
    <property type="project" value="InterPro"/>
</dbReference>
<dbReference type="GO" id="GO:0061504">
    <property type="term" value="P:cyclic threonylcarbamoyladenosine biosynthetic process"/>
    <property type="evidence" value="ECO:0007669"/>
    <property type="project" value="TreeGrafter"/>
</dbReference>
<evidence type="ECO:0000313" key="3">
    <source>
        <dbReference type="Proteomes" id="UP000271374"/>
    </source>
</evidence>
<dbReference type="InterPro" id="IPR000594">
    <property type="entry name" value="ThiF_NAD_FAD-bd"/>
</dbReference>
<dbReference type="Proteomes" id="UP000271374">
    <property type="component" value="Unassembled WGS sequence"/>
</dbReference>
<dbReference type="GO" id="GO:0016779">
    <property type="term" value="F:nucleotidyltransferase activity"/>
    <property type="evidence" value="ECO:0007669"/>
    <property type="project" value="UniProtKB-KW"/>
</dbReference>
<gene>
    <name evidence="2" type="ORF">EKG37_20600</name>
</gene>
<organism evidence="2 3">
    <name type="scientific">Bacillus yapensis</name>
    <dbReference type="NCBI Taxonomy" id="2492960"/>
    <lineage>
        <taxon>Bacteria</taxon>
        <taxon>Bacillati</taxon>
        <taxon>Bacillota</taxon>
        <taxon>Bacilli</taxon>
        <taxon>Bacillales</taxon>
        <taxon>Bacillaceae</taxon>
        <taxon>Bacillus</taxon>
    </lineage>
</organism>
<proteinExistence type="predicted"/>
<dbReference type="EMBL" id="RXNT01000022">
    <property type="protein sequence ID" value="RTR26710.1"/>
    <property type="molecule type" value="Genomic_DNA"/>
</dbReference>
<dbReference type="InterPro" id="IPR035985">
    <property type="entry name" value="Ubiquitin-activating_enz"/>
</dbReference>
<feature type="domain" description="THIF-type NAD/FAD binding fold" evidence="1">
    <location>
        <begin position="131"/>
        <end position="365"/>
    </location>
</feature>
<dbReference type="GO" id="GO:0061503">
    <property type="term" value="F:tRNA threonylcarbamoyladenosine dehydratase"/>
    <property type="evidence" value="ECO:0007669"/>
    <property type="project" value="TreeGrafter"/>
</dbReference>
<accession>A0A3S0I7R0</accession>
<keyword evidence="2" id="KW-0548">Nucleotidyltransferase</keyword>
<comment type="caution">
    <text evidence="2">The sequence shown here is derived from an EMBL/GenBank/DDBJ whole genome shotgun (WGS) entry which is preliminary data.</text>
</comment>
<dbReference type="AlphaFoldDB" id="A0A3S0I7R0"/>
<name>A0A3S0I7R0_9BACI</name>
<dbReference type="Pfam" id="PF00899">
    <property type="entry name" value="ThiF"/>
    <property type="match status" value="1"/>
</dbReference>
<dbReference type="PANTHER" id="PTHR43267">
    <property type="entry name" value="TRNA THREONYLCARBAMOYLADENOSINE DEHYDRATASE"/>
    <property type="match status" value="1"/>
</dbReference>